<dbReference type="Pfam" id="PF04564">
    <property type="entry name" value="U-box"/>
    <property type="match status" value="1"/>
</dbReference>
<evidence type="ECO:0000256" key="2">
    <source>
        <dbReference type="ARBA" id="ARBA00004906"/>
    </source>
</evidence>
<reference evidence="7" key="1">
    <citation type="submission" date="2022-08" db="EMBL/GenBank/DDBJ databases">
        <authorList>
            <person name="Marques A."/>
        </authorList>
    </citation>
    <scope>NUCLEOTIDE SEQUENCE</scope>
    <source>
        <strain evidence="7">RhyPub2mFocal</strain>
        <tissue evidence="7">Leaves</tissue>
    </source>
</reference>
<dbReference type="InterPro" id="IPR058678">
    <property type="entry name" value="ARM_PUB"/>
</dbReference>
<evidence type="ECO:0000256" key="5">
    <source>
        <dbReference type="RuleBase" id="RU369093"/>
    </source>
</evidence>
<evidence type="ECO:0000313" key="8">
    <source>
        <dbReference type="Proteomes" id="UP001140206"/>
    </source>
</evidence>
<dbReference type="Gene3D" id="3.30.40.10">
    <property type="entry name" value="Zinc/RING finger domain, C3HC4 (zinc finger)"/>
    <property type="match status" value="1"/>
</dbReference>
<dbReference type="InterPro" id="IPR045185">
    <property type="entry name" value="PUB22/23/24-like"/>
</dbReference>
<dbReference type="InterPro" id="IPR016024">
    <property type="entry name" value="ARM-type_fold"/>
</dbReference>
<dbReference type="SUPFAM" id="SSF57850">
    <property type="entry name" value="RING/U-box"/>
    <property type="match status" value="1"/>
</dbReference>
<dbReference type="Proteomes" id="UP001140206">
    <property type="component" value="Chromosome 5"/>
</dbReference>
<keyword evidence="3 5" id="KW-0808">Transferase</keyword>
<dbReference type="SMART" id="SM00504">
    <property type="entry name" value="Ubox"/>
    <property type="match status" value="1"/>
</dbReference>
<dbReference type="PANTHER" id="PTHR22849">
    <property type="entry name" value="WDSAM1 PROTEIN"/>
    <property type="match status" value="1"/>
</dbReference>
<organism evidence="7 8">
    <name type="scientific">Rhynchospora pubera</name>
    <dbReference type="NCBI Taxonomy" id="906938"/>
    <lineage>
        <taxon>Eukaryota</taxon>
        <taxon>Viridiplantae</taxon>
        <taxon>Streptophyta</taxon>
        <taxon>Embryophyta</taxon>
        <taxon>Tracheophyta</taxon>
        <taxon>Spermatophyta</taxon>
        <taxon>Magnoliopsida</taxon>
        <taxon>Liliopsida</taxon>
        <taxon>Poales</taxon>
        <taxon>Cyperaceae</taxon>
        <taxon>Cyperoideae</taxon>
        <taxon>Rhynchosporeae</taxon>
        <taxon>Rhynchospora</taxon>
    </lineage>
</organism>
<keyword evidence="8" id="KW-1185">Reference proteome</keyword>
<dbReference type="EC" id="2.3.2.27" evidence="5"/>
<dbReference type="InterPro" id="IPR013083">
    <property type="entry name" value="Znf_RING/FYVE/PHD"/>
</dbReference>
<dbReference type="Pfam" id="PF25598">
    <property type="entry name" value="ARM_PUB"/>
    <property type="match status" value="1"/>
</dbReference>
<dbReference type="CDD" id="cd16664">
    <property type="entry name" value="RING-Ubox_PUB"/>
    <property type="match status" value="1"/>
</dbReference>
<protein>
    <recommendedName>
        <fullName evidence="5 6">U-box domain-containing protein</fullName>
        <ecNumber evidence="5">2.3.2.27</ecNumber>
    </recommendedName>
    <alternativeName>
        <fullName evidence="5">RING-type E3 ubiquitin transferase PUB</fullName>
    </alternativeName>
</protein>
<comment type="catalytic activity">
    <reaction evidence="1 5">
        <text>S-ubiquitinyl-[E2 ubiquitin-conjugating enzyme]-L-cysteine + [acceptor protein]-L-lysine = [E2 ubiquitin-conjugating enzyme]-L-cysteine + N(6)-ubiquitinyl-[acceptor protein]-L-lysine.</text>
        <dbReference type="EC" id="2.3.2.27"/>
    </reaction>
</comment>
<gene>
    <name evidence="7" type="ORF">LUZ62_091119</name>
</gene>
<dbReference type="AlphaFoldDB" id="A0AAV8CPJ7"/>
<comment type="caution">
    <text evidence="7">The sequence shown here is derived from an EMBL/GenBank/DDBJ whole genome shotgun (WGS) entry which is preliminary data.</text>
</comment>
<feature type="domain" description="U-box" evidence="6">
    <location>
        <begin position="28"/>
        <end position="102"/>
    </location>
</feature>
<dbReference type="PROSITE" id="PS51698">
    <property type="entry name" value="U_BOX"/>
    <property type="match status" value="1"/>
</dbReference>
<accession>A0AAV8CPJ7</accession>
<sequence length="442" mass="47031">MRKEERLRSPPTKTMTTAATAALEVKIPVPSFFRCPISLDVMRSPVSLCTGVTYDRASIQRWLDSGNTTCPATMQPLPSTDLVPNLTLQRLIRLWCSESAVDPAAVPGSKLSARRLAGRLLKEISVSSDPAAPLRRLAGFFSDDDVDEFEKNDLINAGGCISAVQSAMKRKCDDVETLEASSGVLALVLRSESIEEANKKTVVTEFSSDLATLVSCLVKVLSEGTCLESRIDAARILQSVLAASNSDSRSLISEEPGLISELIRLIGPVDEKGTIERSAVRLGVACLAGICSVRKVRGEMVQLGVVSAVTRVLVTESDMAVSECALKIMEAVAGCAEGRMAMCENGAVAVKAVACKMMKAGKCGAEAAVAALWAVCIKCKDRRAVEALAGVEGGLTRLLLLMQSGCSPVARQMAGDLIKIFKVNAKNCLAGYESKTTHIMPF</sequence>
<dbReference type="GO" id="GO:0061630">
    <property type="term" value="F:ubiquitin protein ligase activity"/>
    <property type="evidence" value="ECO:0007669"/>
    <property type="project" value="UniProtKB-UniRule"/>
</dbReference>
<evidence type="ECO:0000313" key="7">
    <source>
        <dbReference type="EMBL" id="KAJ4756714.1"/>
    </source>
</evidence>
<name>A0AAV8CPJ7_9POAL</name>
<evidence type="ECO:0000256" key="4">
    <source>
        <dbReference type="ARBA" id="ARBA00022786"/>
    </source>
</evidence>
<dbReference type="GO" id="GO:0016567">
    <property type="term" value="P:protein ubiquitination"/>
    <property type="evidence" value="ECO:0007669"/>
    <property type="project" value="UniProtKB-UniRule"/>
</dbReference>
<dbReference type="FunFam" id="3.30.40.10:FF:000442">
    <property type="entry name" value="RING-type E3 ubiquitin transferase"/>
    <property type="match status" value="1"/>
</dbReference>
<evidence type="ECO:0000256" key="1">
    <source>
        <dbReference type="ARBA" id="ARBA00000900"/>
    </source>
</evidence>
<dbReference type="PANTHER" id="PTHR22849:SF162">
    <property type="entry name" value="U-BOX DOMAIN-CONTAINING PROTEIN"/>
    <property type="match status" value="1"/>
</dbReference>
<dbReference type="InterPro" id="IPR011989">
    <property type="entry name" value="ARM-like"/>
</dbReference>
<dbReference type="InterPro" id="IPR045210">
    <property type="entry name" value="RING-Ubox_PUB"/>
</dbReference>
<evidence type="ECO:0000259" key="6">
    <source>
        <dbReference type="PROSITE" id="PS51698"/>
    </source>
</evidence>
<dbReference type="Gene3D" id="1.25.10.10">
    <property type="entry name" value="Leucine-rich Repeat Variant"/>
    <property type="match status" value="1"/>
</dbReference>
<dbReference type="EMBL" id="JAMFTS010000005">
    <property type="protein sequence ID" value="KAJ4756714.1"/>
    <property type="molecule type" value="Genomic_DNA"/>
</dbReference>
<comment type="function">
    <text evidence="5">Functions as an E3 ubiquitin ligase.</text>
</comment>
<comment type="pathway">
    <text evidence="2 5">Protein modification; protein ubiquitination.</text>
</comment>
<keyword evidence="4 5" id="KW-0833">Ubl conjugation pathway</keyword>
<dbReference type="SUPFAM" id="SSF48371">
    <property type="entry name" value="ARM repeat"/>
    <property type="match status" value="1"/>
</dbReference>
<dbReference type="InterPro" id="IPR003613">
    <property type="entry name" value="Ubox_domain"/>
</dbReference>
<proteinExistence type="predicted"/>
<evidence type="ECO:0000256" key="3">
    <source>
        <dbReference type="ARBA" id="ARBA00022679"/>
    </source>
</evidence>